<comment type="caution">
    <text evidence="1">The sequence shown here is derived from an EMBL/GenBank/DDBJ whole genome shotgun (WGS) entry which is preliminary data.</text>
</comment>
<accession>A0ABP9X0R8</accession>
<keyword evidence="2" id="KW-1185">Reference proteome</keyword>
<evidence type="ECO:0000313" key="1">
    <source>
        <dbReference type="EMBL" id="GAA5527906.1"/>
    </source>
</evidence>
<dbReference type="Proteomes" id="UP001428290">
    <property type="component" value="Unassembled WGS sequence"/>
</dbReference>
<name>A0ABP9X0R8_9CHLR</name>
<proteinExistence type="predicted"/>
<reference evidence="1 2" key="1">
    <citation type="submission" date="2024-02" db="EMBL/GenBank/DDBJ databases">
        <title>Herpetosiphon gulosus NBRC 112829.</title>
        <authorList>
            <person name="Ichikawa N."/>
            <person name="Katano-Makiyama Y."/>
            <person name="Hidaka K."/>
        </authorList>
    </citation>
    <scope>NUCLEOTIDE SEQUENCE [LARGE SCALE GENOMIC DNA]</scope>
    <source>
        <strain evidence="1 2">NBRC 112829</strain>
    </source>
</reference>
<dbReference type="EMBL" id="BAABRU010000005">
    <property type="protein sequence ID" value="GAA5527906.1"/>
    <property type="molecule type" value="Genomic_DNA"/>
</dbReference>
<organism evidence="1 2">
    <name type="scientific">Herpetosiphon gulosus</name>
    <dbReference type="NCBI Taxonomy" id="1973496"/>
    <lineage>
        <taxon>Bacteria</taxon>
        <taxon>Bacillati</taxon>
        <taxon>Chloroflexota</taxon>
        <taxon>Chloroflexia</taxon>
        <taxon>Herpetosiphonales</taxon>
        <taxon>Herpetosiphonaceae</taxon>
        <taxon>Herpetosiphon</taxon>
    </lineage>
</organism>
<gene>
    <name evidence="1" type="ORF">Hgul01_01699</name>
</gene>
<sequence>MKGFDAEVQRGSGVRNQGLELFSPEFHESLFESQ</sequence>
<evidence type="ECO:0000313" key="2">
    <source>
        <dbReference type="Proteomes" id="UP001428290"/>
    </source>
</evidence>
<protein>
    <submittedName>
        <fullName evidence="1">Uncharacterized protein</fullName>
    </submittedName>
</protein>